<dbReference type="Proteomes" id="UP001558652">
    <property type="component" value="Unassembled WGS sequence"/>
</dbReference>
<name>A0ABD0Y059_9HEMI</name>
<sequence>MSSLALNSLTDRFRPVVIFSGDVGVEAHVTSQSGRRHTTVTIPSSYNNFFRLNVLDDSGGGKSNTAILMRGIVLIKMKCEKLMPNLCGINQKLIVEALAKLKKGNTD</sequence>
<reference evidence="1 2" key="1">
    <citation type="submission" date="2024-07" db="EMBL/GenBank/DDBJ databases">
        <title>Chromosome-level genome assembly of the water stick insect Ranatra chinensis (Heteroptera: Nepidae).</title>
        <authorList>
            <person name="Liu X."/>
        </authorList>
    </citation>
    <scope>NUCLEOTIDE SEQUENCE [LARGE SCALE GENOMIC DNA]</scope>
    <source>
        <strain evidence="1">Cailab_2021Rc</strain>
        <tissue evidence="1">Muscle</tissue>
    </source>
</reference>
<dbReference type="EMBL" id="JBFDAA010000017">
    <property type="protein sequence ID" value="KAL1116872.1"/>
    <property type="molecule type" value="Genomic_DNA"/>
</dbReference>
<accession>A0ABD0Y059</accession>
<dbReference type="AlphaFoldDB" id="A0ABD0Y059"/>
<evidence type="ECO:0000313" key="1">
    <source>
        <dbReference type="EMBL" id="KAL1116872.1"/>
    </source>
</evidence>
<gene>
    <name evidence="1" type="ORF">AAG570_005341</name>
</gene>
<keyword evidence="2" id="KW-1185">Reference proteome</keyword>
<organism evidence="1 2">
    <name type="scientific">Ranatra chinensis</name>
    <dbReference type="NCBI Taxonomy" id="642074"/>
    <lineage>
        <taxon>Eukaryota</taxon>
        <taxon>Metazoa</taxon>
        <taxon>Ecdysozoa</taxon>
        <taxon>Arthropoda</taxon>
        <taxon>Hexapoda</taxon>
        <taxon>Insecta</taxon>
        <taxon>Pterygota</taxon>
        <taxon>Neoptera</taxon>
        <taxon>Paraneoptera</taxon>
        <taxon>Hemiptera</taxon>
        <taxon>Heteroptera</taxon>
        <taxon>Panheteroptera</taxon>
        <taxon>Nepomorpha</taxon>
        <taxon>Nepidae</taxon>
        <taxon>Ranatrinae</taxon>
        <taxon>Ranatra</taxon>
    </lineage>
</organism>
<comment type="caution">
    <text evidence="1">The sequence shown here is derived from an EMBL/GenBank/DDBJ whole genome shotgun (WGS) entry which is preliminary data.</text>
</comment>
<evidence type="ECO:0000313" key="2">
    <source>
        <dbReference type="Proteomes" id="UP001558652"/>
    </source>
</evidence>
<protein>
    <submittedName>
        <fullName evidence="1">Uncharacterized protein</fullName>
    </submittedName>
</protein>
<proteinExistence type="predicted"/>